<feature type="region of interest" description="Disordered" evidence="3">
    <location>
        <begin position="96"/>
        <end position="132"/>
    </location>
</feature>
<feature type="compositionally biased region" description="Polar residues" evidence="3">
    <location>
        <begin position="96"/>
        <end position="122"/>
    </location>
</feature>
<protein>
    <submittedName>
        <fullName evidence="4">Uncharacterized protein</fullName>
    </submittedName>
</protein>
<accession>A0AAV7HNB9</accession>
<proteinExistence type="predicted"/>
<evidence type="ECO:0000313" key="5">
    <source>
        <dbReference type="Proteomes" id="UP000826195"/>
    </source>
</evidence>
<dbReference type="GO" id="GO:0005856">
    <property type="term" value="C:cytoskeleton"/>
    <property type="evidence" value="ECO:0007669"/>
    <property type="project" value="TreeGrafter"/>
</dbReference>
<evidence type="ECO:0000313" key="4">
    <source>
        <dbReference type="EMBL" id="KAH0545638.1"/>
    </source>
</evidence>
<keyword evidence="1" id="KW-0677">Repeat</keyword>
<reference evidence="4 5" key="1">
    <citation type="journal article" date="2021" name="J. Hered.">
        <title>A chromosome-level genome assembly of the parasitoid wasp, Cotesia glomerata (Hymenoptera: Braconidae).</title>
        <authorList>
            <person name="Pinto B.J."/>
            <person name="Weis J.J."/>
            <person name="Gamble T."/>
            <person name="Ode P.J."/>
            <person name="Paul R."/>
            <person name="Zaspel J.M."/>
        </authorList>
    </citation>
    <scope>NUCLEOTIDE SEQUENCE [LARGE SCALE GENOMIC DNA]</scope>
    <source>
        <strain evidence="4">CgM1</strain>
    </source>
</reference>
<organism evidence="4 5">
    <name type="scientific">Cotesia glomerata</name>
    <name type="common">Lepidopteran parasitic wasp</name>
    <name type="synonym">Apanteles glomeratus</name>
    <dbReference type="NCBI Taxonomy" id="32391"/>
    <lineage>
        <taxon>Eukaryota</taxon>
        <taxon>Metazoa</taxon>
        <taxon>Ecdysozoa</taxon>
        <taxon>Arthropoda</taxon>
        <taxon>Hexapoda</taxon>
        <taxon>Insecta</taxon>
        <taxon>Pterygota</taxon>
        <taxon>Neoptera</taxon>
        <taxon>Endopterygota</taxon>
        <taxon>Hymenoptera</taxon>
        <taxon>Apocrita</taxon>
        <taxon>Ichneumonoidea</taxon>
        <taxon>Braconidae</taxon>
        <taxon>Microgastrinae</taxon>
        <taxon>Cotesia</taxon>
    </lineage>
</organism>
<dbReference type="EMBL" id="JAHXZJ010002237">
    <property type="protein sequence ID" value="KAH0545638.1"/>
    <property type="molecule type" value="Genomic_DNA"/>
</dbReference>
<dbReference type="InterPro" id="IPR047184">
    <property type="entry name" value="KANK1-4"/>
</dbReference>
<dbReference type="GO" id="GO:0005737">
    <property type="term" value="C:cytoplasm"/>
    <property type="evidence" value="ECO:0007669"/>
    <property type="project" value="TreeGrafter"/>
</dbReference>
<dbReference type="Pfam" id="PF12075">
    <property type="entry name" value="KN_motif"/>
    <property type="match status" value="1"/>
</dbReference>
<dbReference type="InterPro" id="IPR021939">
    <property type="entry name" value="KN_motif"/>
</dbReference>
<dbReference type="Proteomes" id="UP000826195">
    <property type="component" value="Unassembled WGS sequence"/>
</dbReference>
<dbReference type="PANTHER" id="PTHR24168:SF21">
    <property type="entry name" value="KANK, ISOFORM D"/>
    <property type="match status" value="1"/>
</dbReference>
<dbReference type="AlphaFoldDB" id="A0AAV7HNB9"/>
<sequence length="255" mass="28926">MALTVSSPRVFNGNVGKQAYGSTESTSGSKCICCPYGYHIDLDFVEYCEAVAAGNIDKNTIERRKKRERRRQCQSMEILLGLVSPTFSELENELSKISQQDEGVSNGVTTLPRSGHQTSRPGGNNPHPYHHQHSTALDLSDVVGDFEATLQRLSKPYKNYDRRNQSETVERGRGIEDLKNKYDPQVEDKIVKYCKNIQFLFIDEKIGKYVCYKRKRTTKLNVVFYGINDQLASGGNCNVFPSHNEVQDKKDLQVY</sequence>
<evidence type="ECO:0000256" key="1">
    <source>
        <dbReference type="ARBA" id="ARBA00022737"/>
    </source>
</evidence>
<comment type="caution">
    <text evidence="4">The sequence shown here is derived from an EMBL/GenBank/DDBJ whole genome shotgun (WGS) entry which is preliminary data.</text>
</comment>
<evidence type="ECO:0000256" key="3">
    <source>
        <dbReference type="SAM" id="MobiDB-lite"/>
    </source>
</evidence>
<gene>
    <name evidence="4" type="ORF">KQX54_001941</name>
</gene>
<keyword evidence="5" id="KW-1185">Reference proteome</keyword>
<keyword evidence="2" id="KW-0040">ANK repeat</keyword>
<dbReference type="GO" id="GO:0030837">
    <property type="term" value="P:negative regulation of actin filament polymerization"/>
    <property type="evidence" value="ECO:0007669"/>
    <property type="project" value="InterPro"/>
</dbReference>
<evidence type="ECO:0000256" key="2">
    <source>
        <dbReference type="ARBA" id="ARBA00023043"/>
    </source>
</evidence>
<dbReference type="PANTHER" id="PTHR24168">
    <property type="entry name" value="KN MOTIF AND ANKYRIN REPEAT DOMAIN-CONTAINING"/>
    <property type="match status" value="1"/>
</dbReference>
<name>A0AAV7HNB9_COTGL</name>